<dbReference type="EMBL" id="UGPG01000001">
    <property type="protein sequence ID" value="STY43470.1"/>
    <property type="molecule type" value="Genomic_DNA"/>
</dbReference>
<evidence type="ECO:0000259" key="5">
    <source>
        <dbReference type="SMART" id="SM00849"/>
    </source>
</evidence>
<evidence type="ECO:0000256" key="4">
    <source>
        <dbReference type="ARBA" id="ARBA00022833"/>
    </source>
</evidence>
<keyword evidence="3" id="KW-0378">Hydrolase</keyword>
<dbReference type="GO" id="GO:0016787">
    <property type="term" value="F:hydrolase activity"/>
    <property type="evidence" value="ECO:0007669"/>
    <property type="project" value="UniProtKB-KW"/>
</dbReference>
<keyword evidence="2" id="KW-0479">Metal-binding</keyword>
<protein>
    <submittedName>
        <fullName evidence="6">Metallo-beta-lactamase superfamily</fullName>
    </submittedName>
</protein>
<dbReference type="CDD" id="cd07728">
    <property type="entry name" value="YtnP-like_MBL-fold"/>
    <property type="match status" value="1"/>
</dbReference>
<organism evidence="6 7">
    <name type="scientific">Listeria grayi</name>
    <name type="common">Listeria murrayi</name>
    <dbReference type="NCBI Taxonomy" id="1641"/>
    <lineage>
        <taxon>Bacteria</taxon>
        <taxon>Bacillati</taxon>
        <taxon>Bacillota</taxon>
        <taxon>Bacilli</taxon>
        <taxon>Bacillales</taxon>
        <taxon>Listeriaceae</taxon>
        <taxon>Listeria</taxon>
    </lineage>
</organism>
<evidence type="ECO:0000256" key="2">
    <source>
        <dbReference type="ARBA" id="ARBA00022723"/>
    </source>
</evidence>
<dbReference type="AlphaFoldDB" id="A0A378MAW1"/>
<dbReference type="Gene3D" id="3.60.15.10">
    <property type="entry name" value="Ribonuclease Z/Hydroxyacylglutathione hydrolase-like"/>
    <property type="match status" value="1"/>
</dbReference>
<accession>A0A378MAW1</accession>
<feature type="domain" description="Metallo-beta-lactamase" evidence="5">
    <location>
        <begin position="53"/>
        <end position="255"/>
    </location>
</feature>
<name>A0A378MAW1_LISGR</name>
<dbReference type="InterPro" id="IPR001279">
    <property type="entry name" value="Metallo-B-lactamas"/>
</dbReference>
<dbReference type="Pfam" id="PF00753">
    <property type="entry name" value="Lactamase_B"/>
    <property type="match status" value="1"/>
</dbReference>
<evidence type="ECO:0000256" key="1">
    <source>
        <dbReference type="ARBA" id="ARBA00007749"/>
    </source>
</evidence>
<dbReference type="InterPro" id="IPR036866">
    <property type="entry name" value="RibonucZ/Hydroxyglut_hydro"/>
</dbReference>
<dbReference type="InterPro" id="IPR051013">
    <property type="entry name" value="MBL_superfamily_lactonases"/>
</dbReference>
<evidence type="ECO:0000313" key="6">
    <source>
        <dbReference type="EMBL" id="STY43470.1"/>
    </source>
</evidence>
<dbReference type="GO" id="GO:0046872">
    <property type="term" value="F:metal ion binding"/>
    <property type="evidence" value="ECO:0007669"/>
    <property type="project" value="UniProtKB-KW"/>
</dbReference>
<sequence>MRKMDSIKIGDITIYWLRGGKTNFDGGAMFGVVPKPLWQKKYQANEKNQILNYTDPMFFEYQGKNYLIDSGLGNDRLTAKQKRNYGVEEESFVLEDLAKLGIQPEAIDVVLMTHLHFDHVLGLTGKAAGEGYYSVFPNATIIVNDIEWEEMQHPNIRSKATYWKENYEAIQSQIQTYHDRFRCNDAVTMEHTGGHSNGHAVIWFESRGEKAIHMADIFPTFAHQNVLWVTAYDDYPMDSIAAKQRLFKQTCGANYWFLTYHDAHYRAVKINADGTVTDELPIVRKG</sequence>
<comment type="similarity">
    <text evidence="1">Belongs to the metallo-beta-lactamase superfamily.</text>
</comment>
<evidence type="ECO:0000313" key="7">
    <source>
        <dbReference type="Proteomes" id="UP000254879"/>
    </source>
</evidence>
<dbReference type="Proteomes" id="UP000254879">
    <property type="component" value="Unassembled WGS sequence"/>
</dbReference>
<gene>
    <name evidence="6" type="primary">ytnP</name>
    <name evidence="6" type="ORF">NCTC10815_00766</name>
</gene>
<proteinExistence type="inferred from homology"/>
<dbReference type="SMART" id="SM00849">
    <property type="entry name" value="Lactamase_B"/>
    <property type="match status" value="1"/>
</dbReference>
<keyword evidence="4" id="KW-0862">Zinc</keyword>
<dbReference type="PANTHER" id="PTHR42978">
    <property type="entry name" value="QUORUM-QUENCHING LACTONASE YTNP-RELATED-RELATED"/>
    <property type="match status" value="1"/>
</dbReference>
<evidence type="ECO:0000256" key="3">
    <source>
        <dbReference type="ARBA" id="ARBA00022801"/>
    </source>
</evidence>
<reference evidence="6 7" key="1">
    <citation type="submission" date="2018-06" db="EMBL/GenBank/DDBJ databases">
        <authorList>
            <consortium name="Pathogen Informatics"/>
            <person name="Doyle S."/>
        </authorList>
    </citation>
    <scope>NUCLEOTIDE SEQUENCE [LARGE SCALE GENOMIC DNA]</scope>
    <source>
        <strain evidence="7">NCTC 10815</strain>
    </source>
</reference>
<dbReference type="SUPFAM" id="SSF56281">
    <property type="entry name" value="Metallo-hydrolase/oxidoreductase"/>
    <property type="match status" value="1"/>
</dbReference>
<dbReference type="PANTHER" id="PTHR42978:SF6">
    <property type="entry name" value="QUORUM-QUENCHING LACTONASE YTNP-RELATED"/>
    <property type="match status" value="1"/>
</dbReference>